<organism evidence="3 4">
    <name type="scientific">Eubacterium maltosivorans</name>
    <dbReference type="NCBI Taxonomy" id="2041044"/>
    <lineage>
        <taxon>Bacteria</taxon>
        <taxon>Bacillati</taxon>
        <taxon>Bacillota</taxon>
        <taxon>Clostridia</taxon>
        <taxon>Eubacteriales</taxon>
        <taxon>Eubacteriaceae</taxon>
        <taxon>Eubacterium</taxon>
    </lineage>
</organism>
<name>A0A4P9C8S0_EUBML</name>
<dbReference type="KEGG" id="emt:CPZ25_011385"/>
<dbReference type="EMBL" id="CP029487">
    <property type="protein sequence ID" value="QCT71907.1"/>
    <property type="molecule type" value="Genomic_DNA"/>
</dbReference>
<feature type="transmembrane region" description="Helical" evidence="1">
    <location>
        <begin position="203"/>
        <end position="223"/>
    </location>
</feature>
<feature type="transmembrane region" description="Helical" evidence="1">
    <location>
        <begin position="290"/>
        <end position="308"/>
    </location>
</feature>
<keyword evidence="1" id="KW-0472">Membrane</keyword>
<feature type="domain" description="DUF7973" evidence="2">
    <location>
        <begin position="3"/>
        <end position="149"/>
    </location>
</feature>
<proteinExistence type="predicted"/>
<feature type="domain" description="DUF7973" evidence="2">
    <location>
        <begin position="211"/>
        <end position="298"/>
    </location>
</feature>
<feature type="transmembrane region" description="Helical" evidence="1">
    <location>
        <begin position="169"/>
        <end position="191"/>
    </location>
</feature>
<evidence type="ECO:0000256" key="1">
    <source>
        <dbReference type="SAM" id="Phobius"/>
    </source>
</evidence>
<feature type="transmembrane region" description="Helical" evidence="1">
    <location>
        <begin position="125"/>
        <end position="146"/>
    </location>
</feature>
<dbReference type="RefSeq" id="WP_058693273.1">
    <property type="nucleotide sequence ID" value="NZ_CP029487.1"/>
</dbReference>
<evidence type="ECO:0000313" key="3">
    <source>
        <dbReference type="EMBL" id="QCT71907.1"/>
    </source>
</evidence>
<dbReference type="Proteomes" id="UP000218387">
    <property type="component" value="Chromosome"/>
</dbReference>
<dbReference type="InterPro" id="IPR058279">
    <property type="entry name" value="DUF7973"/>
</dbReference>
<protein>
    <recommendedName>
        <fullName evidence="2">DUF7973 domain-containing protein</fullName>
    </recommendedName>
</protein>
<keyword evidence="1" id="KW-1133">Transmembrane helix</keyword>
<feature type="transmembrane region" description="Helical" evidence="1">
    <location>
        <begin position="7"/>
        <end position="39"/>
    </location>
</feature>
<evidence type="ECO:0000313" key="4">
    <source>
        <dbReference type="Proteomes" id="UP000218387"/>
    </source>
</evidence>
<evidence type="ECO:0000259" key="2">
    <source>
        <dbReference type="Pfam" id="PF25928"/>
    </source>
</evidence>
<keyword evidence="4" id="KW-1185">Reference proteome</keyword>
<dbReference type="AlphaFoldDB" id="A0A4P9C8S0"/>
<reference evidence="3 4" key="1">
    <citation type="submission" date="2018-05" db="EMBL/GenBank/DDBJ databases">
        <title>Genome comparison of Eubacterium sp.</title>
        <authorList>
            <person name="Feng Y."/>
            <person name="Sanchez-Andrea I."/>
            <person name="Stams A.J.M."/>
            <person name="De Vos W.M."/>
        </authorList>
    </citation>
    <scope>NUCLEOTIDE SEQUENCE [LARGE SCALE GENOMIC DNA]</scope>
    <source>
        <strain evidence="3 4">YI</strain>
    </source>
</reference>
<keyword evidence="1" id="KW-0812">Transmembrane</keyword>
<gene>
    <name evidence="3" type="ORF">CPZ25_011385</name>
</gene>
<dbReference type="Pfam" id="PF25928">
    <property type="entry name" value="DUF7973"/>
    <property type="match status" value="2"/>
</dbReference>
<feature type="transmembrane region" description="Helical" evidence="1">
    <location>
        <begin position="51"/>
        <end position="72"/>
    </location>
</feature>
<feature type="transmembrane region" description="Helical" evidence="1">
    <location>
        <begin position="93"/>
        <end position="113"/>
    </location>
</feature>
<accession>A0A4P9C8S0</accession>
<sequence>MDILMLIAAFGGGVFGACIGGVTAFIFTGITVVAAILGGAAGAPMIPFVSFGSWFGPHISFCGAAAAGAYLMRRGKMESGADIITPLCKYNDGAALLVGGVFGVAGYLIEFVISDLFGVNVLNLAGWTDTVAITVFLNGLLTRLTLGTSGFLGKWEGEKHVFLPDKNRFTFLLVLGAGSSLLVGCITVALGQMGLDGSQEAMYLFNNMGSFAFGIAAICFLWLPMKLPMENLHQIILPAATTVLTVFAVTQNAVLSIIGGVIIGMIGAVLCDIAARTFNTNADSHIDPPAFTIAVLQIFNFSILPMLLA</sequence>